<gene>
    <name evidence="1" type="ORF">ACIKP7_12630</name>
</gene>
<proteinExistence type="predicted"/>
<evidence type="ECO:0000313" key="2">
    <source>
        <dbReference type="Proteomes" id="UP001615411"/>
    </source>
</evidence>
<comment type="caution">
    <text evidence="1">The sequence shown here is derived from an EMBL/GenBank/DDBJ whole genome shotgun (WGS) entry which is preliminary data.</text>
</comment>
<keyword evidence="2" id="KW-1185">Reference proteome</keyword>
<evidence type="ECO:0000313" key="1">
    <source>
        <dbReference type="EMBL" id="MFJ1338968.1"/>
    </source>
</evidence>
<sequence length="131" mass="14900">MSRSNPAFNEVLEAHVAIEQWLAGNASASQLDPLMARFSRHYTMITLSGQRLDYPGLYQLFQQAYGKRPGLQIRIDELQQIASGPGMTVVSYREWQADALGKHTQRRSTAVFEHDHGALRWRHLHETPVAD</sequence>
<organism evidence="1 2">
    <name type="scientific">Pseudomonas caricapapayae</name>
    <dbReference type="NCBI Taxonomy" id="46678"/>
    <lineage>
        <taxon>Bacteria</taxon>
        <taxon>Pseudomonadati</taxon>
        <taxon>Pseudomonadota</taxon>
        <taxon>Gammaproteobacteria</taxon>
        <taxon>Pseudomonadales</taxon>
        <taxon>Pseudomonadaceae</taxon>
        <taxon>Pseudomonas</taxon>
    </lineage>
</organism>
<dbReference type="Proteomes" id="UP001615411">
    <property type="component" value="Unassembled WGS sequence"/>
</dbReference>
<protein>
    <submittedName>
        <fullName evidence="1">DUF4440 domain-containing protein</fullName>
    </submittedName>
</protein>
<accession>A0ACC7LVY8</accession>
<reference evidence="1" key="1">
    <citation type="submission" date="2024-10" db="EMBL/GenBank/DDBJ databases">
        <title>Aeromonas and Pseudomonas from the Cagarras Archipelago, Rio de Janeiro, Brazil.</title>
        <authorList>
            <person name="Canellas A.L.B."/>
            <person name="Laport M.S."/>
        </authorList>
    </citation>
    <scope>NUCLEOTIDE SEQUENCE</scope>
    <source>
        <strain evidence="1">ACP-7</strain>
    </source>
</reference>
<name>A0ACC7LVY8_9PSED</name>
<dbReference type="EMBL" id="JBIUGF010000033">
    <property type="protein sequence ID" value="MFJ1338968.1"/>
    <property type="molecule type" value="Genomic_DNA"/>
</dbReference>